<dbReference type="InterPro" id="IPR016040">
    <property type="entry name" value="NAD(P)-bd_dom"/>
</dbReference>
<protein>
    <submittedName>
        <fullName evidence="2">NAD(P)H-binding protein</fullName>
    </submittedName>
</protein>
<evidence type="ECO:0000313" key="3">
    <source>
        <dbReference type="Proteomes" id="UP001164653"/>
    </source>
</evidence>
<dbReference type="PANTHER" id="PTHR43162:SF1">
    <property type="entry name" value="PRESTALK A DIFFERENTIATION PROTEIN A"/>
    <property type="match status" value="1"/>
</dbReference>
<dbReference type="Gene3D" id="3.90.25.10">
    <property type="entry name" value="UDP-galactose 4-epimerase, domain 1"/>
    <property type="match status" value="1"/>
</dbReference>
<proteinExistence type="predicted"/>
<organism evidence="2 3">
    <name type="scientific">Dyadobacter pollutisoli</name>
    <dbReference type="NCBI Taxonomy" id="2910158"/>
    <lineage>
        <taxon>Bacteria</taxon>
        <taxon>Pseudomonadati</taxon>
        <taxon>Bacteroidota</taxon>
        <taxon>Cytophagia</taxon>
        <taxon>Cytophagales</taxon>
        <taxon>Spirosomataceae</taxon>
        <taxon>Dyadobacter</taxon>
    </lineage>
</organism>
<accession>A0A9E8NG59</accession>
<gene>
    <name evidence="2" type="ORF">ON006_15420</name>
</gene>
<dbReference type="AlphaFoldDB" id="A0A9E8NG59"/>
<dbReference type="Proteomes" id="UP001164653">
    <property type="component" value="Chromosome"/>
</dbReference>
<dbReference type="Pfam" id="PF13460">
    <property type="entry name" value="NAD_binding_10"/>
    <property type="match status" value="1"/>
</dbReference>
<name>A0A9E8NG59_9BACT</name>
<dbReference type="PANTHER" id="PTHR43162">
    <property type="match status" value="1"/>
</dbReference>
<evidence type="ECO:0000313" key="2">
    <source>
        <dbReference type="EMBL" id="WAC15323.1"/>
    </source>
</evidence>
<dbReference type="InterPro" id="IPR036291">
    <property type="entry name" value="NAD(P)-bd_dom_sf"/>
</dbReference>
<dbReference type="Gene3D" id="3.40.50.720">
    <property type="entry name" value="NAD(P)-binding Rossmann-like Domain"/>
    <property type="match status" value="1"/>
</dbReference>
<dbReference type="InterPro" id="IPR051604">
    <property type="entry name" value="Ergot_Alk_Oxidoreductase"/>
</dbReference>
<keyword evidence="3" id="KW-1185">Reference proteome</keyword>
<sequence length="274" mass="29987">MKTLVLGGNGKTGRRVVQRLTDLGLPVRIGSRSNKPAFDWDNKGNWKEVLHEISQVYITFQPDLSIPGSVEAIQAFVNAAAKSGVKKLVLLSGRGEPEAQLCEQIVIASGMEWTVVRASWFNQNFSEGYLLDSVQAGYVALPAGDIGEPFIDTDDIADVVVAALTDDIHNGKIYEVTGPRLLTFKQAIAEIAAASGREIVFQEVSIEEYTSMLTTYEIPQDIIDFLSYLFTEVMDGRNESISHGVEEALGRKPTDFSEFAQRAAVAGIWEALEA</sequence>
<dbReference type="RefSeq" id="WP_244823033.1">
    <property type="nucleotide sequence ID" value="NZ_CP112998.1"/>
</dbReference>
<dbReference type="SUPFAM" id="SSF51735">
    <property type="entry name" value="NAD(P)-binding Rossmann-fold domains"/>
    <property type="match status" value="1"/>
</dbReference>
<dbReference type="EMBL" id="CP112998">
    <property type="protein sequence ID" value="WAC15323.1"/>
    <property type="molecule type" value="Genomic_DNA"/>
</dbReference>
<reference evidence="2" key="1">
    <citation type="submission" date="2022-11" db="EMBL/GenBank/DDBJ databases">
        <title>Dyadobacter pollutisoli sp. nov., isolated from plastic dumped soil.</title>
        <authorList>
            <person name="Kim J.M."/>
            <person name="Kim K.R."/>
            <person name="Lee J.K."/>
            <person name="Hao L."/>
            <person name="Jeon C.O."/>
        </authorList>
    </citation>
    <scope>NUCLEOTIDE SEQUENCE</scope>
    <source>
        <strain evidence="2">U1</strain>
    </source>
</reference>
<evidence type="ECO:0000259" key="1">
    <source>
        <dbReference type="Pfam" id="PF13460"/>
    </source>
</evidence>
<feature type="domain" description="NAD(P)-binding" evidence="1">
    <location>
        <begin position="7"/>
        <end position="166"/>
    </location>
</feature>
<dbReference type="KEGG" id="dpf:ON006_15420"/>